<dbReference type="Gene3D" id="1.10.150.20">
    <property type="entry name" value="5' to 3' exonuclease, C-terminal subdomain"/>
    <property type="match status" value="1"/>
</dbReference>
<accession>L8WVS0</accession>
<dbReference type="SUPFAM" id="SSF52980">
    <property type="entry name" value="Restriction endonuclease-like"/>
    <property type="match status" value="1"/>
</dbReference>
<dbReference type="InterPro" id="IPR011335">
    <property type="entry name" value="Restrct_endonuc-II-like"/>
</dbReference>
<evidence type="ECO:0000256" key="6">
    <source>
        <dbReference type="ARBA" id="ARBA00023242"/>
    </source>
</evidence>
<evidence type="ECO:0000259" key="8">
    <source>
        <dbReference type="Pfam" id="PF03834"/>
    </source>
</evidence>
<dbReference type="GO" id="GO:0000110">
    <property type="term" value="C:nucleotide-excision repair factor 1 complex"/>
    <property type="evidence" value="ECO:0007669"/>
    <property type="project" value="TreeGrafter"/>
</dbReference>
<dbReference type="Pfam" id="PF14520">
    <property type="entry name" value="HHH_5"/>
    <property type="match status" value="1"/>
</dbReference>
<dbReference type="GO" id="GO:0070522">
    <property type="term" value="C:ERCC4-ERCC1 complex"/>
    <property type="evidence" value="ECO:0007669"/>
    <property type="project" value="TreeGrafter"/>
</dbReference>
<dbReference type="GO" id="GO:0006302">
    <property type="term" value="P:double-strand break repair"/>
    <property type="evidence" value="ECO:0007669"/>
    <property type="project" value="UniProtKB-ARBA"/>
</dbReference>
<gene>
    <name evidence="9" type="ORF">AG1IA_05065</name>
</gene>
<dbReference type="InterPro" id="IPR004579">
    <property type="entry name" value="ERCC1/RAD10/SWI10"/>
</dbReference>
<dbReference type="HOGENOM" id="CLU_041616_2_1_1"/>
<dbReference type="GO" id="GO:0003684">
    <property type="term" value="F:damaged DNA binding"/>
    <property type="evidence" value="ECO:0007669"/>
    <property type="project" value="InterPro"/>
</dbReference>
<comment type="caution">
    <text evidence="9">The sequence shown here is derived from an EMBL/GenBank/DDBJ whole genome shotgun (WGS) entry which is preliminary data.</text>
</comment>
<dbReference type="OrthoDB" id="10262814at2759"/>
<feature type="region of interest" description="Disordered" evidence="7">
    <location>
        <begin position="199"/>
        <end position="251"/>
    </location>
</feature>
<dbReference type="InterPro" id="IPR010994">
    <property type="entry name" value="RuvA_2-like"/>
</dbReference>
<dbReference type="PANTHER" id="PTHR12749">
    <property type="entry name" value="EXCISION REPAIR CROSS-COMPLEMENTING 1 ERCC1"/>
    <property type="match status" value="1"/>
</dbReference>
<comment type="subcellular location">
    <subcellularLocation>
        <location evidence="1">Nucleus</location>
    </subcellularLocation>
</comment>
<organism evidence="9 10">
    <name type="scientific">Thanatephorus cucumeris (strain AG1-IA)</name>
    <name type="common">Rice sheath blight fungus</name>
    <name type="synonym">Rhizoctonia solani</name>
    <dbReference type="NCBI Taxonomy" id="983506"/>
    <lineage>
        <taxon>Eukaryota</taxon>
        <taxon>Fungi</taxon>
        <taxon>Dikarya</taxon>
        <taxon>Basidiomycota</taxon>
        <taxon>Agaricomycotina</taxon>
        <taxon>Agaricomycetes</taxon>
        <taxon>Cantharellales</taxon>
        <taxon>Ceratobasidiaceae</taxon>
        <taxon>Rhizoctonia</taxon>
        <taxon>Rhizoctonia solani AG-1</taxon>
    </lineage>
</organism>
<keyword evidence="3" id="KW-0227">DNA damage</keyword>
<dbReference type="EMBL" id="AFRT01001265">
    <property type="protein sequence ID" value="ELU40907.1"/>
    <property type="molecule type" value="Genomic_DNA"/>
</dbReference>
<dbReference type="GO" id="GO:0003697">
    <property type="term" value="F:single-stranded DNA binding"/>
    <property type="evidence" value="ECO:0007669"/>
    <property type="project" value="TreeGrafter"/>
</dbReference>
<evidence type="ECO:0000313" key="9">
    <source>
        <dbReference type="EMBL" id="ELU40907.1"/>
    </source>
</evidence>
<reference evidence="9 10" key="1">
    <citation type="journal article" date="2013" name="Nat. Commun.">
        <title>The evolution and pathogenic mechanisms of the rice sheath blight pathogen.</title>
        <authorList>
            <person name="Zheng A."/>
            <person name="Lin R."/>
            <person name="Xu L."/>
            <person name="Qin P."/>
            <person name="Tang C."/>
            <person name="Ai P."/>
            <person name="Zhang D."/>
            <person name="Liu Y."/>
            <person name="Sun Z."/>
            <person name="Feng H."/>
            <person name="Wang Y."/>
            <person name="Chen Y."/>
            <person name="Liang X."/>
            <person name="Fu R."/>
            <person name="Li Q."/>
            <person name="Zhang J."/>
            <person name="Yu X."/>
            <person name="Xie Z."/>
            <person name="Ding L."/>
            <person name="Guan P."/>
            <person name="Tang J."/>
            <person name="Liang Y."/>
            <person name="Wang S."/>
            <person name="Deng Q."/>
            <person name="Li S."/>
            <person name="Zhu J."/>
            <person name="Wang L."/>
            <person name="Liu H."/>
            <person name="Li P."/>
        </authorList>
    </citation>
    <scope>NUCLEOTIDE SEQUENCE [LARGE SCALE GENOMIC DNA]</scope>
    <source>
        <strain evidence="10">AG-1 IA</strain>
    </source>
</reference>
<dbReference type="SUPFAM" id="SSF47781">
    <property type="entry name" value="RuvA domain 2-like"/>
    <property type="match status" value="1"/>
</dbReference>
<feature type="compositionally biased region" description="Polar residues" evidence="7">
    <location>
        <begin position="208"/>
        <end position="223"/>
    </location>
</feature>
<dbReference type="PANTHER" id="PTHR12749:SF0">
    <property type="entry name" value="DNA EXCISION REPAIR PROTEIN ERCC-1"/>
    <property type="match status" value="1"/>
</dbReference>
<evidence type="ECO:0000256" key="2">
    <source>
        <dbReference type="ARBA" id="ARBA00008283"/>
    </source>
</evidence>
<keyword evidence="6" id="KW-0539">Nucleus</keyword>
<evidence type="ECO:0000256" key="5">
    <source>
        <dbReference type="ARBA" id="ARBA00023204"/>
    </source>
</evidence>
<dbReference type="Pfam" id="PF03834">
    <property type="entry name" value="Rad10"/>
    <property type="match status" value="1"/>
</dbReference>
<evidence type="ECO:0000256" key="4">
    <source>
        <dbReference type="ARBA" id="ARBA00023125"/>
    </source>
</evidence>
<keyword evidence="5" id="KW-0234">DNA repair</keyword>
<dbReference type="GO" id="GO:0070914">
    <property type="term" value="P:UV-damage excision repair"/>
    <property type="evidence" value="ECO:0007669"/>
    <property type="project" value="TreeGrafter"/>
</dbReference>
<feature type="domain" description="ERCC1-like central" evidence="8">
    <location>
        <begin position="43"/>
        <end position="112"/>
    </location>
</feature>
<dbReference type="Gene3D" id="3.40.50.10130">
    <property type="match status" value="1"/>
</dbReference>
<protein>
    <submittedName>
        <fullName evidence="9">Rad10 domain-containing protein</fullName>
    </submittedName>
</protein>
<keyword evidence="4" id="KW-0238">DNA-binding</keyword>
<proteinExistence type="inferred from homology"/>
<comment type="similarity">
    <text evidence="2">Belongs to the ERCC1/RAD10/SWI10 family.</text>
</comment>
<evidence type="ECO:0000256" key="7">
    <source>
        <dbReference type="SAM" id="MobiDB-lite"/>
    </source>
</evidence>
<dbReference type="GO" id="GO:0006312">
    <property type="term" value="P:mitotic recombination"/>
    <property type="evidence" value="ECO:0007669"/>
    <property type="project" value="TreeGrafter"/>
</dbReference>
<sequence length="314" mass="35789">MLFLFIKDRKPDSRPRQGYPLGVQQRYNRGLSGWLYHRSIISKYHHLHPQYIFSRFEKLGKNYDNRILLILCDVVSSMSPFACFFLTAPKSEHQSSIKELTKEVGQYLATYKLYEFKSHQIIKERVDNDYQSVLRAALTTVRGVNKTDVMTLKTNFGSFSNIAHAATEDMQLCPGFGPTKVRRLYEAFNRPFYSSGQKPVTLPLDSATDGNLSSDPIPISSQARDIEGSKGSDPPRFNISTRPDRSRIPSPEWDIMHISTQRPDINLELSLELNPSDDDTLSGNSNAQSTLEKQVIQDPINQSRPNSKKHRPHS</sequence>
<dbReference type="FunFam" id="1.10.150.20:FF:000017">
    <property type="entry name" value="DNA excision repair protein ERCC-1"/>
    <property type="match status" value="1"/>
</dbReference>
<dbReference type="STRING" id="983506.L8WVS0"/>
<feature type="region of interest" description="Disordered" evidence="7">
    <location>
        <begin position="273"/>
        <end position="314"/>
    </location>
</feature>
<dbReference type="Proteomes" id="UP000011668">
    <property type="component" value="Unassembled WGS sequence"/>
</dbReference>
<name>L8WVS0_THACA</name>
<dbReference type="AlphaFoldDB" id="L8WVS0"/>
<keyword evidence="10" id="KW-1185">Reference proteome</keyword>
<evidence type="ECO:0000256" key="1">
    <source>
        <dbReference type="ARBA" id="ARBA00004123"/>
    </source>
</evidence>
<evidence type="ECO:0000256" key="3">
    <source>
        <dbReference type="ARBA" id="ARBA00022763"/>
    </source>
</evidence>
<evidence type="ECO:0000313" key="10">
    <source>
        <dbReference type="Proteomes" id="UP000011668"/>
    </source>
</evidence>
<dbReference type="InterPro" id="IPR047260">
    <property type="entry name" value="ERCC1-like_central_dom"/>
</dbReference>
<feature type="compositionally biased region" description="Polar residues" evidence="7">
    <location>
        <begin position="281"/>
        <end position="292"/>
    </location>
</feature>